<name>A0A3D9APB3_9FLAO</name>
<evidence type="ECO:0008006" key="4">
    <source>
        <dbReference type="Google" id="ProtNLM"/>
    </source>
</evidence>
<dbReference type="EMBL" id="QNVU01000044">
    <property type="protein sequence ID" value="REC43163.1"/>
    <property type="molecule type" value="Genomic_DNA"/>
</dbReference>
<keyword evidence="3" id="KW-1185">Reference proteome</keyword>
<dbReference type="Proteomes" id="UP000256924">
    <property type="component" value="Unassembled WGS sequence"/>
</dbReference>
<dbReference type="PROSITE" id="PS51257">
    <property type="entry name" value="PROKAR_LIPOPROTEIN"/>
    <property type="match status" value="1"/>
</dbReference>
<evidence type="ECO:0000256" key="1">
    <source>
        <dbReference type="SAM" id="Phobius"/>
    </source>
</evidence>
<evidence type="ECO:0000313" key="2">
    <source>
        <dbReference type="EMBL" id="REC43163.1"/>
    </source>
</evidence>
<proteinExistence type="predicted"/>
<protein>
    <recommendedName>
        <fullName evidence="4">Lipoprotein</fullName>
    </recommendedName>
</protein>
<organism evidence="2 3">
    <name type="scientific">Candidatus Chryseobacterium massiliense</name>
    <dbReference type="NCBI Taxonomy" id="204089"/>
    <lineage>
        <taxon>Bacteria</taxon>
        <taxon>Pseudomonadati</taxon>
        <taxon>Bacteroidota</taxon>
        <taxon>Flavobacteriia</taxon>
        <taxon>Flavobacteriales</taxon>
        <taxon>Weeksellaceae</taxon>
        <taxon>Chryseobacterium group</taxon>
        <taxon>Chryseobacterium</taxon>
    </lineage>
</organism>
<accession>A0A3D9APB3</accession>
<keyword evidence="1" id="KW-0812">Transmembrane</keyword>
<evidence type="ECO:0000313" key="3">
    <source>
        <dbReference type="Proteomes" id="UP000256924"/>
    </source>
</evidence>
<keyword evidence="1" id="KW-0472">Membrane</keyword>
<comment type="caution">
    <text evidence="2">The sequence shown here is derived from an EMBL/GenBank/DDBJ whole genome shotgun (WGS) entry which is preliminary data.</text>
</comment>
<keyword evidence="1" id="KW-1133">Transmembrane helix</keyword>
<dbReference type="AlphaFoldDB" id="A0A3D9APB3"/>
<reference evidence="2 3" key="1">
    <citation type="journal article" date="2004" name="Emerg. Infect. Dis.">
        <title>Amoebae-resisting bacteria isolated from human nasal swabs by amoebal coculture.</title>
        <authorList>
            <person name="Greub G."/>
            <person name="La Scola B."/>
            <person name="Raoult D."/>
        </authorList>
    </citation>
    <scope>NUCLEOTIDE SEQUENCE [LARGE SCALE GENOMIC DNA]</scope>
    <source>
        <strain evidence="2 3">CCUG 51329</strain>
    </source>
</reference>
<gene>
    <name evidence="2" type="ORF">DRF68_17115</name>
</gene>
<sequence>MFLYSERKFFNLNLFFMNKIFYIFLFLALVSCKKDHEVKKDEWDYLNSSFNNKENLSDLTMHCMYDLFSVKRINDSLFYIGLYEFKGWKKDYRIYEDTVKLSENKKITDSLGNQKKQILKFSNNHDVDLEIEIHKIAVHFDSVSLYEYNGRVSINNKKLQYTCKDLFVK</sequence>
<feature type="transmembrane region" description="Helical" evidence="1">
    <location>
        <begin position="12"/>
        <end position="30"/>
    </location>
</feature>